<dbReference type="InterPro" id="IPR011625">
    <property type="entry name" value="A2M_N_BRD"/>
</dbReference>
<dbReference type="InterPro" id="IPR051802">
    <property type="entry name" value="YfhM-like"/>
</dbReference>
<protein>
    <submittedName>
        <fullName evidence="5">Alpha-2-macroglobulin</fullName>
    </submittedName>
</protein>
<name>A0A7Y6TYC6_9BURK</name>
<dbReference type="SMART" id="SM01359">
    <property type="entry name" value="A2M_N_2"/>
    <property type="match status" value="1"/>
</dbReference>
<dbReference type="PANTHER" id="PTHR40094">
    <property type="entry name" value="ALPHA-2-MACROGLOBULIN HOMOLOG"/>
    <property type="match status" value="1"/>
</dbReference>
<dbReference type="RefSeq" id="WP_176070796.1">
    <property type="nucleotide sequence ID" value="NZ_JABWMJ010000010.1"/>
</dbReference>
<proteinExistence type="inferred from homology"/>
<organism evidence="5 6">
    <name type="scientific">Piscinibacter koreensis</name>
    <dbReference type="NCBI Taxonomy" id="2742824"/>
    <lineage>
        <taxon>Bacteria</taxon>
        <taxon>Pseudomonadati</taxon>
        <taxon>Pseudomonadota</taxon>
        <taxon>Betaproteobacteria</taxon>
        <taxon>Burkholderiales</taxon>
        <taxon>Sphaerotilaceae</taxon>
        <taxon>Piscinibacter</taxon>
    </lineage>
</organism>
<evidence type="ECO:0000256" key="1">
    <source>
        <dbReference type="ARBA" id="ARBA00010556"/>
    </source>
</evidence>
<comment type="similarity">
    <text evidence="1">Belongs to the protease inhibitor I39 (alpha-2-macroglobulin) family. Bacterial alpha-2-macroglobulin subfamily.</text>
</comment>
<dbReference type="Pfam" id="PF11974">
    <property type="entry name" value="bMG3"/>
    <property type="match status" value="1"/>
</dbReference>
<evidence type="ECO:0000259" key="3">
    <source>
        <dbReference type="SMART" id="SM01359"/>
    </source>
</evidence>
<accession>A0A7Y6TYC6</accession>
<dbReference type="Pfam" id="PF01835">
    <property type="entry name" value="MG2"/>
    <property type="match status" value="1"/>
</dbReference>
<dbReference type="Pfam" id="PF07703">
    <property type="entry name" value="A2M_BRD"/>
    <property type="match status" value="1"/>
</dbReference>
<dbReference type="InterPro" id="IPR001599">
    <property type="entry name" value="Macroglobln_a2"/>
</dbReference>
<feature type="signal peptide" evidence="2">
    <location>
        <begin position="1"/>
        <end position="22"/>
    </location>
</feature>
<sequence>MTPRRRAFLGLVLAGFASAAHAIAVVAATPQGEVAQVRQVTVKFSDAVVPLGDLRLPDPFAIACQGRVPEGSGRWADPRTWLYDFREPLGPGIACTATLRPGWRSAVKPAATDPAASATGGAAVTGTTRFAFRTGGPAVVRVDPGEGSEIEEDQHFLLRLNGAADAATVAGNAWCEVEGLGDRVRLVIVGGDARAQVLKARGIAPAAHDRTLLARCERPLPNEAAMRLVWGKGIAAPGNPKLPTTVEQAFRYTVRAAFTADFSCERERANAGCMPIRPMTVRFSAPVPRDLAARVRLRPAAGDALAPRLDTDDRARELSELQFPTPLPENASFSIEMPAGVKDVAGRPLANASAFPLKVQTASTPPIAKFAAAPFGIVERAAEAALPVTLRHVQADLRPGSPAAPRPAGQVRVKRLVSDLDILAWYARVQKYHETELTARELGFPQREWTTLVEESDAEGRVVKRRVDRMVGTREVSLLARDPGARRLDLPMLAGGDPRPFEVVGIPLAEPGYHVVEIESLRLGQALLDKRAPMYVRTGVLVTNLGVHFKQGRENSVVWVTTLDRGKPVAGADIAVRDCNGRLLWSGRSDAAGLAVVPRPLDANPSRCEADAGYFVSARSAASGDVAFVFSGWQKGIEAWRFHVPTGEGREPQLRAATVFDRTLFRAGETVSMKHFVRRETSSGLAPAGADRVPTRVKIVHQGSGQEVVMPLAWSAGGRSALSTWNIPPAAKLGVYDVVLEREAPASASTLDSEAGERRWTSGSFRVEEFRVPLIDARLGGPKAPPVAASSVAVDVQMSYLAGGAMAGAPLRASALLKPRSLAFAGYDEFSFEPPRNAAAAEGEGGDDAERPANDAKLIADKVALVTDRNGVATFRLKDLPKTTRPSQIEAEVTFNDPNGETQTAATRVDLWPSAVVLGVKASRWVSNRGRVQFSALALDLAGKPIRGQKVVVNGRISEVVTTRKRLVGGLYGYDNRSEVKELGKLCSGSTDERGLLLCDARLDSAGQVELIAQAADAQGHPAEAAASVWITRQGELWFAQDNDDRIDVLPEKQRYEPGETARLQVRMPFREATALVAVEREGVLATQVVALRGDDPTIALKIEPTWGPNVYVSVLALRGRIHETRWYSFFTWGWKAPLAWWQSFWHEGRDYQAPTAMVDLAKPSFKLGVANLKVGLAAHQLAVSVTTDKPQYTIRQKAIATVKVTHAGKPLAGVEVAFAAVDEGLLALRGNDSWALLEAMMRERAWSVETSTAQSEIIGRRHYGRKAVAPGGGGGRGATRELFDTLLVWKPSVVLDANGEARVEVPLNDALTSFRLVAVADADVQKFGTGSTRIKVSQDLQVLAGLPPLVRDGDRFAALLTLRNTTAREMTVRAALRGTANLPGPATGDVVRVPIALAPQDVALAAGQAKEVVWPVDVPADAYSIVWEASADAANASDRLKVTQLVAAAVPLRVLQATIAQLDGRLTLPVAAPVDALPATGTKRGGVDVAVQPKLTGALPGIRRYFETYPFACLEQKASKAIGLRDASLWAGVANALPTYLDSDGLASYFPPRADDPPHGSDRLTAYVLAAAHESGFELPAPAREAMLGGLAAFVEGRIERRFWAPRADLDVRKLAAIEALSRHGRAHARMLGSIALAPNTWPTAALIDWLNILKRVDGVPDRAARLEEAQQIVRARLTYAGTTLRFSTEESDFWWWLMDSADANAARLVLAVLDDPAWKDELPRLVVGSLARQKGGAWLTTTANLWGSLALDKFSARFELQKVAGRTVASFSAGSTTAASAALPGALPASAAAATTAARPVADWATRPAGGAVRLAWPERPATLAVAQDGTGKPWLTVQSIAAIPLQAPLRAGYAVTRSVSAVERRNPQAWSRGDIVKVRLEIDAQADMTWVVVSDPVPGGATILGSGLGRDSQIATRGEQRSGGAAPAFEERGFEAFRAYYEQLPRGRHVVEYTVRLNNPGRFALPPTRVEAMYAPETFGEAPNAPVEIAP</sequence>
<dbReference type="SMART" id="SM01360">
    <property type="entry name" value="A2M"/>
    <property type="match status" value="1"/>
</dbReference>
<keyword evidence="2" id="KW-0732">Signal</keyword>
<feature type="domain" description="Alpha-2-macroglobulin bait region" evidence="3">
    <location>
        <begin position="1047"/>
        <end position="1229"/>
    </location>
</feature>
<dbReference type="InterPro" id="IPR041246">
    <property type="entry name" value="Bact_MG10"/>
</dbReference>
<dbReference type="Pfam" id="PF00207">
    <property type="entry name" value="A2M"/>
    <property type="match status" value="1"/>
</dbReference>
<dbReference type="InterPro" id="IPR002890">
    <property type="entry name" value="MG2"/>
</dbReference>
<evidence type="ECO:0000313" key="5">
    <source>
        <dbReference type="EMBL" id="NUZ07956.1"/>
    </source>
</evidence>
<dbReference type="InterPro" id="IPR021868">
    <property type="entry name" value="Alpha_2_Macroglob_MG3"/>
</dbReference>
<comment type="caution">
    <text evidence="5">The sequence shown here is derived from an EMBL/GenBank/DDBJ whole genome shotgun (WGS) entry which is preliminary data.</text>
</comment>
<dbReference type="Pfam" id="PF17973">
    <property type="entry name" value="bMG10"/>
    <property type="match status" value="1"/>
</dbReference>
<dbReference type="EMBL" id="JABWMJ010000010">
    <property type="protein sequence ID" value="NUZ07956.1"/>
    <property type="molecule type" value="Genomic_DNA"/>
</dbReference>
<keyword evidence="6" id="KW-1185">Reference proteome</keyword>
<evidence type="ECO:0000256" key="2">
    <source>
        <dbReference type="SAM" id="SignalP"/>
    </source>
</evidence>
<reference evidence="5 6" key="1">
    <citation type="submission" date="2020-06" db="EMBL/GenBank/DDBJ databases">
        <title>Schlegella sp. ID0723 isolated from air conditioner.</title>
        <authorList>
            <person name="Kim D.Y."/>
            <person name="Kim D.-U."/>
        </authorList>
    </citation>
    <scope>NUCLEOTIDE SEQUENCE [LARGE SCALE GENOMIC DNA]</scope>
    <source>
        <strain evidence="5 6">ID0723</strain>
    </source>
</reference>
<feature type="chain" id="PRO_5031307929" evidence="2">
    <location>
        <begin position="23"/>
        <end position="1994"/>
    </location>
</feature>
<dbReference type="GO" id="GO:0004866">
    <property type="term" value="F:endopeptidase inhibitor activity"/>
    <property type="evidence" value="ECO:0007669"/>
    <property type="project" value="InterPro"/>
</dbReference>
<evidence type="ECO:0000313" key="6">
    <source>
        <dbReference type="Proteomes" id="UP000529637"/>
    </source>
</evidence>
<dbReference type="PANTHER" id="PTHR40094:SF1">
    <property type="entry name" value="UBIQUITIN DOMAIN-CONTAINING PROTEIN"/>
    <property type="match status" value="1"/>
</dbReference>
<dbReference type="Proteomes" id="UP000529637">
    <property type="component" value="Unassembled WGS sequence"/>
</dbReference>
<feature type="domain" description="Alpha-2-macroglobulin" evidence="4">
    <location>
        <begin position="1287"/>
        <end position="1377"/>
    </location>
</feature>
<gene>
    <name evidence="5" type="ORF">HQN59_19510</name>
</gene>
<evidence type="ECO:0000259" key="4">
    <source>
        <dbReference type="SMART" id="SM01360"/>
    </source>
</evidence>